<comment type="catalytic activity">
    <reaction evidence="2">
        <text>2,5-diamino-6-hydroxy-4-(5-phosphoribosylamino)-pyrimidine + H2O = 2,5,6-triamino-4-hydroxypyrimidine + D-ribose 5-phosphate</text>
        <dbReference type="Rhea" id="RHEA:23436"/>
        <dbReference type="ChEBI" id="CHEBI:15377"/>
        <dbReference type="ChEBI" id="CHEBI:58614"/>
        <dbReference type="ChEBI" id="CHEBI:78346"/>
        <dbReference type="ChEBI" id="CHEBI:137796"/>
    </reaction>
</comment>
<reference evidence="4 5" key="1">
    <citation type="journal article" date="2020" name="ISME J.">
        <title>Comparative genomics reveals insights into cyanobacterial evolution and habitat adaptation.</title>
        <authorList>
            <person name="Chen M.Y."/>
            <person name="Teng W.K."/>
            <person name="Zhao L."/>
            <person name="Hu C.X."/>
            <person name="Zhou Y.K."/>
            <person name="Han B.P."/>
            <person name="Song L.R."/>
            <person name="Shu W.S."/>
        </authorList>
    </citation>
    <scope>NUCLEOTIDE SEQUENCE [LARGE SCALE GENOMIC DNA]</scope>
    <source>
        <strain evidence="4 5">FACHB-3921</strain>
    </source>
</reference>
<organism evidence="4 5">
    <name type="scientific">Nostoc parmelioides FACHB-3921</name>
    <dbReference type="NCBI Taxonomy" id="2692909"/>
    <lineage>
        <taxon>Bacteria</taxon>
        <taxon>Bacillati</taxon>
        <taxon>Cyanobacteriota</taxon>
        <taxon>Cyanophyceae</taxon>
        <taxon>Nostocales</taxon>
        <taxon>Nostocaceae</taxon>
        <taxon>Nostoc</taxon>
    </lineage>
</organism>
<dbReference type="EMBL" id="JACJQL010000081">
    <property type="protein sequence ID" value="MBD2255186.1"/>
    <property type="molecule type" value="Genomic_DNA"/>
</dbReference>
<dbReference type="Gene3D" id="1.10.357.40">
    <property type="entry name" value="YbiA-like"/>
    <property type="match status" value="1"/>
</dbReference>
<evidence type="ECO:0000256" key="1">
    <source>
        <dbReference type="ARBA" id="ARBA00000022"/>
    </source>
</evidence>
<feature type="domain" description="NADAR" evidence="3">
    <location>
        <begin position="9"/>
        <end position="147"/>
    </location>
</feature>
<evidence type="ECO:0000259" key="3">
    <source>
        <dbReference type="Pfam" id="PF08719"/>
    </source>
</evidence>
<name>A0ABR8BMK6_9NOSO</name>
<sequence>MPLSNPIRFYHLNKPYGFFSNFAPYAIYLKGKIWPTSEHYFQAQKFVDTPHEEQIRQAQTPREAAQMGRDRTLTLRADWEVVKDDVMREALGAKFTQHPDLNEKLLATGNAEIVEHTTNDSYWGDGGDGSGKNMLGKLLMETRERIRNELFKENVS</sequence>
<comment type="caution">
    <text evidence="4">The sequence shown here is derived from an EMBL/GenBank/DDBJ whole genome shotgun (WGS) entry which is preliminary data.</text>
</comment>
<accession>A0ABR8BMK6</accession>
<dbReference type="InterPro" id="IPR037238">
    <property type="entry name" value="YbiA-like_sf"/>
</dbReference>
<dbReference type="CDD" id="cd15457">
    <property type="entry name" value="NADAR"/>
    <property type="match status" value="1"/>
</dbReference>
<comment type="catalytic activity">
    <reaction evidence="1">
        <text>5-amino-6-(5-phospho-D-ribosylamino)uracil + H2O = 5,6-diaminouracil + D-ribose 5-phosphate</text>
        <dbReference type="Rhea" id="RHEA:55020"/>
        <dbReference type="ChEBI" id="CHEBI:15377"/>
        <dbReference type="ChEBI" id="CHEBI:46252"/>
        <dbReference type="ChEBI" id="CHEBI:58453"/>
        <dbReference type="ChEBI" id="CHEBI:78346"/>
    </reaction>
</comment>
<evidence type="ECO:0000256" key="2">
    <source>
        <dbReference type="ARBA" id="ARBA00000751"/>
    </source>
</evidence>
<evidence type="ECO:0000313" key="5">
    <source>
        <dbReference type="Proteomes" id="UP000621307"/>
    </source>
</evidence>
<proteinExistence type="predicted"/>
<dbReference type="InterPro" id="IPR012816">
    <property type="entry name" value="NADAR"/>
</dbReference>
<gene>
    <name evidence="4" type="ORF">H6G14_28615</name>
</gene>
<dbReference type="SUPFAM" id="SSF143990">
    <property type="entry name" value="YbiA-like"/>
    <property type="match status" value="1"/>
</dbReference>
<keyword evidence="5" id="KW-1185">Reference proteome</keyword>
<dbReference type="Pfam" id="PF08719">
    <property type="entry name" value="NADAR"/>
    <property type="match status" value="1"/>
</dbReference>
<protein>
    <submittedName>
        <fullName evidence="4">NADAR family protein</fullName>
    </submittedName>
</protein>
<dbReference type="Proteomes" id="UP000621307">
    <property type="component" value="Unassembled WGS sequence"/>
</dbReference>
<evidence type="ECO:0000313" key="4">
    <source>
        <dbReference type="EMBL" id="MBD2255186.1"/>
    </source>
</evidence>
<dbReference type="NCBIfam" id="TIGR02464">
    <property type="entry name" value="ribofla_fusion"/>
    <property type="match status" value="1"/>
</dbReference>